<feature type="compositionally biased region" description="Low complexity" evidence="2">
    <location>
        <begin position="246"/>
        <end position="273"/>
    </location>
</feature>
<feature type="region of interest" description="Disordered" evidence="2">
    <location>
        <begin position="224"/>
        <end position="329"/>
    </location>
</feature>
<comment type="caution">
    <text evidence="3">The sequence shown here is derived from an EMBL/GenBank/DDBJ whole genome shotgun (WGS) entry which is preliminary data.</text>
</comment>
<protein>
    <submittedName>
        <fullName evidence="3">Uncharacterized protein</fullName>
    </submittedName>
</protein>
<evidence type="ECO:0000256" key="2">
    <source>
        <dbReference type="SAM" id="MobiDB-lite"/>
    </source>
</evidence>
<evidence type="ECO:0000256" key="1">
    <source>
        <dbReference type="SAM" id="Coils"/>
    </source>
</evidence>
<organism evidence="3 4">
    <name type="scientific">Anguilla anguilla</name>
    <name type="common">European freshwater eel</name>
    <name type="synonym">Muraena anguilla</name>
    <dbReference type="NCBI Taxonomy" id="7936"/>
    <lineage>
        <taxon>Eukaryota</taxon>
        <taxon>Metazoa</taxon>
        <taxon>Chordata</taxon>
        <taxon>Craniata</taxon>
        <taxon>Vertebrata</taxon>
        <taxon>Euteleostomi</taxon>
        <taxon>Actinopterygii</taxon>
        <taxon>Neopterygii</taxon>
        <taxon>Teleostei</taxon>
        <taxon>Anguilliformes</taxon>
        <taxon>Anguillidae</taxon>
        <taxon>Anguilla</taxon>
    </lineage>
</organism>
<dbReference type="Proteomes" id="UP001044222">
    <property type="component" value="Unassembled WGS sequence"/>
</dbReference>
<evidence type="ECO:0000313" key="4">
    <source>
        <dbReference type="Proteomes" id="UP001044222"/>
    </source>
</evidence>
<proteinExistence type="predicted"/>
<reference evidence="3" key="1">
    <citation type="submission" date="2021-01" db="EMBL/GenBank/DDBJ databases">
        <title>A chromosome-scale assembly of European eel, Anguilla anguilla.</title>
        <authorList>
            <person name="Henkel C."/>
            <person name="Jong-Raadsen S.A."/>
            <person name="Dufour S."/>
            <person name="Weltzien F.-A."/>
            <person name="Palstra A.P."/>
            <person name="Pelster B."/>
            <person name="Spaink H.P."/>
            <person name="Van Den Thillart G.E."/>
            <person name="Jansen H."/>
            <person name="Zahm M."/>
            <person name="Klopp C."/>
            <person name="Cedric C."/>
            <person name="Louis A."/>
            <person name="Berthelot C."/>
            <person name="Parey E."/>
            <person name="Roest Crollius H."/>
            <person name="Montfort J."/>
            <person name="Robinson-Rechavi M."/>
            <person name="Bucao C."/>
            <person name="Bouchez O."/>
            <person name="Gislard M."/>
            <person name="Lluch J."/>
            <person name="Milhes M."/>
            <person name="Lampietro C."/>
            <person name="Lopez Roques C."/>
            <person name="Donnadieu C."/>
            <person name="Braasch I."/>
            <person name="Desvignes T."/>
            <person name="Postlethwait J."/>
            <person name="Bobe J."/>
            <person name="Guiguen Y."/>
            <person name="Dirks R."/>
        </authorList>
    </citation>
    <scope>NUCLEOTIDE SEQUENCE</scope>
    <source>
        <strain evidence="3">Tag_6206</strain>
        <tissue evidence="3">Liver</tissue>
    </source>
</reference>
<keyword evidence="4" id="KW-1185">Reference proteome</keyword>
<accession>A0A9D3MSL9</accession>
<feature type="coiled-coil region" evidence="1">
    <location>
        <begin position="105"/>
        <end position="171"/>
    </location>
</feature>
<sequence>MTDKMQEKESTLKKKLAQQELLYSVRETQLLSEIKVLEMNNTTMTTEQQKNEDSYKTQVKELEERFSDLENSLSSSNCENQMLKESLKDYSKTSMNSAEEICGLQKTLEQECRMHEDEIKSFKSQMESMTDKMQEMESTLKKELAQKEATKNETKEKFDEYRESIHKVTKDRQNFLKAEIRFHQNKAKDTLVAYRESERALDREKNKTAILHRKLDELNKKLAENSGKSQMPQEAQAPLHEKDVSTHSGHSYGHSGHPSTHSGHPSTQSGHPSTQNGCASTHRSTHCGHPLNSMRWAVDQDRDRRQWDEGRPTFRGRRGYQKNPAPFNR</sequence>
<keyword evidence="1" id="KW-0175">Coiled coil</keyword>
<gene>
    <name evidence="3" type="ORF">ANANG_G00037980</name>
</gene>
<dbReference type="EMBL" id="JAFIRN010000002">
    <property type="protein sequence ID" value="KAG5854449.1"/>
    <property type="molecule type" value="Genomic_DNA"/>
</dbReference>
<dbReference type="AlphaFoldDB" id="A0A9D3MSL9"/>
<evidence type="ECO:0000313" key="3">
    <source>
        <dbReference type="EMBL" id="KAG5854449.1"/>
    </source>
</evidence>
<name>A0A9D3MSL9_ANGAN</name>
<feature type="compositionally biased region" description="Basic and acidic residues" evidence="2">
    <location>
        <begin position="298"/>
        <end position="312"/>
    </location>
</feature>
<feature type="coiled-coil region" evidence="1">
    <location>
        <begin position="45"/>
        <end position="79"/>
    </location>
</feature>